<keyword evidence="2" id="KW-0812">Transmembrane</keyword>
<dbReference type="Proteomes" id="UP001177023">
    <property type="component" value="Unassembled WGS sequence"/>
</dbReference>
<feature type="non-terminal residue" evidence="3">
    <location>
        <position position="259"/>
    </location>
</feature>
<evidence type="ECO:0000256" key="1">
    <source>
        <dbReference type="ARBA" id="ARBA00038085"/>
    </source>
</evidence>
<reference evidence="3" key="1">
    <citation type="submission" date="2023-06" db="EMBL/GenBank/DDBJ databases">
        <authorList>
            <person name="Delattre M."/>
        </authorList>
    </citation>
    <scope>NUCLEOTIDE SEQUENCE</scope>
    <source>
        <strain evidence="3">AF72</strain>
    </source>
</reference>
<name>A0AA36GCF0_9BILA</name>
<dbReference type="PANTHER" id="PTHR31475">
    <property type="entry name" value="UPF0462 PROTEIN"/>
    <property type="match status" value="1"/>
</dbReference>
<dbReference type="PANTHER" id="PTHR31475:SF5">
    <property type="entry name" value="UPF0462 PROTEIN C4ORF33 HOMOLOG"/>
    <property type="match status" value="1"/>
</dbReference>
<evidence type="ECO:0000256" key="2">
    <source>
        <dbReference type="SAM" id="Phobius"/>
    </source>
</evidence>
<keyword evidence="4" id="KW-1185">Reference proteome</keyword>
<protein>
    <submittedName>
        <fullName evidence="3">Uncharacterized protein</fullName>
    </submittedName>
</protein>
<comment type="similarity">
    <text evidence="1">Belongs to the UPF0462 family.</text>
</comment>
<accession>A0AA36GCF0</accession>
<dbReference type="Gene3D" id="2.60.40.1190">
    <property type="match status" value="1"/>
</dbReference>
<feature type="transmembrane region" description="Helical" evidence="2">
    <location>
        <begin position="20"/>
        <end position="44"/>
    </location>
</feature>
<dbReference type="EMBL" id="CATQJA010002659">
    <property type="protein sequence ID" value="CAJ0580310.1"/>
    <property type="molecule type" value="Genomic_DNA"/>
</dbReference>
<organism evidence="3 4">
    <name type="scientific">Mesorhabditis spiculigera</name>
    <dbReference type="NCBI Taxonomy" id="96644"/>
    <lineage>
        <taxon>Eukaryota</taxon>
        <taxon>Metazoa</taxon>
        <taxon>Ecdysozoa</taxon>
        <taxon>Nematoda</taxon>
        <taxon>Chromadorea</taxon>
        <taxon>Rhabditida</taxon>
        <taxon>Rhabditina</taxon>
        <taxon>Rhabditomorpha</taxon>
        <taxon>Rhabditoidea</taxon>
        <taxon>Rhabditidae</taxon>
        <taxon>Mesorhabditinae</taxon>
        <taxon>Mesorhabditis</taxon>
    </lineage>
</organism>
<evidence type="ECO:0000313" key="4">
    <source>
        <dbReference type="Proteomes" id="UP001177023"/>
    </source>
</evidence>
<proteinExistence type="inferred from homology"/>
<evidence type="ECO:0000313" key="3">
    <source>
        <dbReference type="EMBL" id="CAJ0580310.1"/>
    </source>
</evidence>
<sequence>MMTKPGVPAERRSVCTPTSIAIIFVLFVATIFVLAAALVLILVLTVGKSAKCDQNVKGMELSIKTTWDGHPTNHPPTEIKLGFKEGDSPVVTIDFTTPYYNDPPPPKPNGYTDGLWDYEVVEVFVANDKQKYVEMEFGPHGNWLIYLLDGVRKPFNMGESLTPKVQNKLEGDLWTAHMEVPLAFFPPDATSLNAYAIHGTGDNRVYEALSPAVGNFSGPDFHKLQFFKRVDRSAFIPACLGPGPYSNDKQYGNLWEGHQ</sequence>
<keyword evidence="2" id="KW-0472">Membrane</keyword>
<dbReference type="AlphaFoldDB" id="A0AA36GCF0"/>
<gene>
    <name evidence="3" type="ORF">MSPICULIGERA_LOCUS18508</name>
</gene>
<comment type="caution">
    <text evidence="3">The sequence shown here is derived from an EMBL/GenBank/DDBJ whole genome shotgun (WGS) entry which is preliminary data.</text>
</comment>
<keyword evidence="2" id="KW-1133">Transmembrane helix</keyword>